<dbReference type="Gene3D" id="1.10.287.130">
    <property type="match status" value="1"/>
</dbReference>
<keyword evidence="5" id="KW-0547">Nucleotide-binding</keyword>
<dbReference type="SUPFAM" id="SSF47384">
    <property type="entry name" value="Homodimeric domain of signal transducing histidine kinase"/>
    <property type="match status" value="1"/>
</dbReference>
<comment type="caution">
    <text evidence="10">The sequence shown here is derived from an EMBL/GenBank/DDBJ whole genome shotgun (WGS) entry which is preliminary data.</text>
</comment>
<dbReference type="InterPro" id="IPR005467">
    <property type="entry name" value="His_kinase_dom"/>
</dbReference>
<dbReference type="Gene3D" id="3.30.565.10">
    <property type="entry name" value="Histidine kinase-like ATPase, C-terminal domain"/>
    <property type="match status" value="1"/>
</dbReference>
<dbReference type="CDD" id="cd00082">
    <property type="entry name" value="HisKA"/>
    <property type="match status" value="1"/>
</dbReference>
<evidence type="ECO:0000256" key="5">
    <source>
        <dbReference type="ARBA" id="ARBA00022741"/>
    </source>
</evidence>
<gene>
    <name evidence="10" type="ORF">GGR31_001622</name>
</gene>
<dbReference type="InterPro" id="IPR004358">
    <property type="entry name" value="Sig_transdc_His_kin-like_C"/>
</dbReference>
<reference evidence="10 11" key="1">
    <citation type="submission" date="2023-07" db="EMBL/GenBank/DDBJ databases">
        <title>Genomic Encyclopedia of Type Strains, Phase IV (KMG-IV): sequencing the most valuable type-strain genomes for metagenomic binning, comparative biology and taxonomic classification.</title>
        <authorList>
            <person name="Goeker M."/>
        </authorList>
    </citation>
    <scope>NUCLEOTIDE SEQUENCE [LARGE SCALE GENOMIC DNA]</scope>
    <source>
        <strain evidence="10 11">DSM 102814</strain>
    </source>
</reference>
<keyword evidence="3" id="KW-0597">Phosphoprotein</keyword>
<dbReference type="RefSeq" id="WP_309727911.1">
    <property type="nucleotide sequence ID" value="NZ_JAVDQA010000004.1"/>
</dbReference>
<dbReference type="SUPFAM" id="SSF55874">
    <property type="entry name" value="ATPase domain of HSP90 chaperone/DNA topoisomerase II/histidine kinase"/>
    <property type="match status" value="1"/>
</dbReference>
<evidence type="ECO:0000256" key="7">
    <source>
        <dbReference type="ARBA" id="ARBA00022840"/>
    </source>
</evidence>
<name>A0ABU1K5U1_9FLAO</name>
<evidence type="ECO:0000256" key="6">
    <source>
        <dbReference type="ARBA" id="ARBA00022777"/>
    </source>
</evidence>
<evidence type="ECO:0000256" key="1">
    <source>
        <dbReference type="ARBA" id="ARBA00000085"/>
    </source>
</evidence>
<dbReference type="PRINTS" id="PR00344">
    <property type="entry name" value="BCTRLSENSOR"/>
</dbReference>
<keyword evidence="7" id="KW-0067">ATP-binding</keyword>
<feature type="domain" description="Histidine kinase" evidence="9">
    <location>
        <begin position="151"/>
        <end position="356"/>
    </location>
</feature>
<proteinExistence type="predicted"/>
<keyword evidence="4" id="KW-0808">Transferase</keyword>
<evidence type="ECO:0000256" key="4">
    <source>
        <dbReference type="ARBA" id="ARBA00022679"/>
    </source>
</evidence>
<evidence type="ECO:0000256" key="8">
    <source>
        <dbReference type="ARBA" id="ARBA00023012"/>
    </source>
</evidence>
<dbReference type="PROSITE" id="PS50109">
    <property type="entry name" value="HIS_KIN"/>
    <property type="match status" value="1"/>
</dbReference>
<keyword evidence="11" id="KW-1185">Reference proteome</keyword>
<dbReference type="Pfam" id="PF00512">
    <property type="entry name" value="HisKA"/>
    <property type="match status" value="1"/>
</dbReference>
<organism evidence="10 11">
    <name type="scientific">Mesonia maritima</name>
    <dbReference type="NCBI Taxonomy" id="1793873"/>
    <lineage>
        <taxon>Bacteria</taxon>
        <taxon>Pseudomonadati</taxon>
        <taxon>Bacteroidota</taxon>
        <taxon>Flavobacteriia</taxon>
        <taxon>Flavobacteriales</taxon>
        <taxon>Flavobacteriaceae</taxon>
        <taxon>Mesonia</taxon>
    </lineage>
</organism>
<dbReference type="PANTHER" id="PTHR43065:SF46">
    <property type="entry name" value="C4-DICARBOXYLATE TRANSPORT SENSOR PROTEIN DCTB"/>
    <property type="match status" value="1"/>
</dbReference>
<evidence type="ECO:0000256" key="3">
    <source>
        <dbReference type="ARBA" id="ARBA00022553"/>
    </source>
</evidence>
<evidence type="ECO:0000313" key="10">
    <source>
        <dbReference type="EMBL" id="MDR6300975.1"/>
    </source>
</evidence>
<dbReference type="GO" id="GO:0016301">
    <property type="term" value="F:kinase activity"/>
    <property type="evidence" value="ECO:0007669"/>
    <property type="project" value="UniProtKB-KW"/>
</dbReference>
<keyword evidence="6 10" id="KW-0418">Kinase</keyword>
<evidence type="ECO:0000256" key="2">
    <source>
        <dbReference type="ARBA" id="ARBA00012438"/>
    </source>
</evidence>
<dbReference type="EMBL" id="JAVDQA010000004">
    <property type="protein sequence ID" value="MDR6300975.1"/>
    <property type="molecule type" value="Genomic_DNA"/>
</dbReference>
<dbReference type="InterPro" id="IPR003594">
    <property type="entry name" value="HATPase_dom"/>
</dbReference>
<accession>A0ABU1K5U1</accession>
<keyword evidence="8" id="KW-0902">Two-component regulatory system</keyword>
<dbReference type="SMART" id="SM00387">
    <property type="entry name" value="HATPase_c"/>
    <property type="match status" value="1"/>
</dbReference>
<dbReference type="InterPro" id="IPR036097">
    <property type="entry name" value="HisK_dim/P_sf"/>
</dbReference>
<dbReference type="EC" id="2.7.13.3" evidence="2"/>
<dbReference type="InterPro" id="IPR036890">
    <property type="entry name" value="HATPase_C_sf"/>
</dbReference>
<dbReference type="PANTHER" id="PTHR43065">
    <property type="entry name" value="SENSOR HISTIDINE KINASE"/>
    <property type="match status" value="1"/>
</dbReference>
<dbReference type="InterPro" id="IPR003661">
    <property type="entry name" value="HisK_dim/P_dom"/>
</dbReference>
<sequence length="356" mass="39987">MNGTELKLRERIKELTCLYEVSSIIGNTDINSLPNSLNAILKSLKKAFQYPKFTEIKIDYEDVCYTTGPINDEVTITSAIKLFNQPKGSLTVSLKECKSSFLKEEKQLIDSVALKISNLLERIEIKKNENSLRRQVERTDRLNILGEITAGIAHELNTPLTNILGFSELLKENCTQEESKDLDRIIQNAIYSREVVKKLMFFACEMPQARETIDIVPTLKSAIDLLRPTLRKKHLECILKTNEKLFLKADALQITQVLFNLIMNAIYFTPEQGTIEIQAFQKNEQIIIKVKDEGSGLTAEAAEKLFEPFFTTKPIGEGSGLGLSVVHGIVASHQGSITAKNNIEKGATFQIKLPIN</sequence>
<protein>
    <recommendedName>
        <fullName evidence="2">histidine kinase</fullName>
        <ecNumber evidence="2">2.7.13.3</ecNumber>
    </recommendedName>
</protein>
<evidence type="ECO:0000313" key="11">
    <source>
        <dbReference type="Proteomes" id="UP001257659"/>
    </source>
</evidence>
<dbReference type="Pfam" id="PF02518">
    <property type="entry name" value="HATPase_c"/>
    <property type="match status" value="1"/>
</dbReference>
<comment type="catalytic activity">
    <reaction evidence="1">
        <text>ATP + protein L-histidine = ADP + protein N-phospho-L-histidine.</text>
        <dbReference type="EC" id="2.7.13.3"/>
    </reaction>
</comment>
<dbReference type="SMART" id="SM00388">
    <property type="entry name" value="HisKA"/>
    <property type="match status" value="1"/>
</dbReference>
<evidence type="ECO:0000259" key="9">
    <source>
        <dbReference type="PROSITE" id="PS50109"/>
    </source>
</evidence>
<dbReference type="Proteomes" id="UP001257659">
    <property type="component" value="Unassembled WGS sequence"/>
</dbReference>